<dbReference type="GeneID" id="121108678"/>
<dbReference type="PANTHER" id="PTHR13559:SF1">
    <property type="entry name" value="PROTEIN FUZZY HOMOLOG"/>
    <property type="match status" value="1"/>
</dbReference>
<evidence type="ECO:0000259" key="2">
    <source>
        <dbReference type="Pfam" id="PF19037"/>
    </source>
</evidence>
<feature type="domain" description="FUZ/MON1/HPS1 first Longin" evidence="1">
    <location>
        <begin position="31"/>
        <end position="91"/>
    </location>
</feature>
<dbReference type="GO" id="GO:0016192">
    <property type="term" value="P:vesicle-mediated transport"/>
    <property type="evidence" value="ECO:0007669"/>
    <property type="project" value="InterPro"/>
</dbReference>
<dbReference type="CTD" id="80199"/>
<dbReference type="AlphaFoldDB" id="A0A8V0X6Z9"/>
<dbReference type="PANTHER" id="PTHR13559">
    <property type="entry name" value="INTRACELLULAR TRAFFIC PROTEIN-RELATED"/>
    <property type="match status" value="1"/>
</dbReference>
<dbReference type="GeneTree" id="ENSGT00390000010727"/>
<sequence length="353" mass="36458">MASTCSGPAAAWGSVGHRAAVGRWPGGGGDSVTLLALSSEPAAPEGELRALLERVHGAMVMVMGAEELSAPHGPERLKRELKRCFPLLDALIGGDVVGGAPLPRPFTAPPRPEMEAALLSLGAAARCGLCCIHGSGGRPLAATAPWRALPRSDAALLGALVTSGATTSAAARDLPVFLPHGSPTVPLRLLVLPLVGGLWLLMLCGPQPSLQCAATQLVPHFLGPAVEPLRRCARPPPAPLPPNVMAYLLIDRQHCTSHSGVGPGGSQNSPLPPRRYGAALRRMKALLVERYCPEGGGGAVAPPRLCYAALPTVTACLLLAPPRLLLLLLLPHSAPRRCLWGTAQRALQALGGS</sequence>
<gene>
    <name evidence="3" type="primary">FUZ</name>
</gene>
<name>A0A8V0X6Z9_CHICK</name>
<accession>A0A8V0X6Z9</accession>
<evidence type="ECO:0000313" key="3">
    <source>
        <dbReference type="Ensembl" id="ENSGALP00010000238.1"/>
    </source>
</evidence>
<reference evidence="3" key="1">
    <citation type="submission" date="2025-08" db="UniProtKB">
        <authorList>
            <consortium name="Ensembl"/>
        </authorList>
    </citation>
    <scope>IDENTIFICATION</scope>
    <source>
        <strain evidence="3">broiler</strain>
    </source>
</reference>
<dbReference type="OMA" id="PTHTGCC"/>
<reference evidence="3" key="2">
    <citation type="submission" date="2025-09" db="UniProtKB">
        <authorList>
            <consortium name="Ensembl"/>
        </authorList>
    </citation>
    <scope>IDENTIFICATION</scope>
    <source>
        <strain evidence="3">broiler</strain>
    </source>
</reference>
<dbReference type="GO" id="GO:1905515">
    <property type="term" value="P:non-motile cilium assembly"/>
    <property type="evidence" value="ECO:0000318"/>
    <property type="project" value="GO_Central"/>
</dbReference>
<dbReference type="InterPro" id="IPR043971">
    <property type="entry name" value="FUZ/MON1/HPS1_longin_2"/>
</dbReference>
<dbReference type="Pfam" id="PF19036">
    <property type="entry name" value="Fuz_longin_1"/>
    <property type="match status" value="1"/>
</dbReference>
<evidence type="ECO:0000313" key="4">
    <source>
        <dbReference type="Proteomes" id="UP000000539"/>
    </source>
</evidence>
<dbReference type="Proteomes" id="UP000000539">
    <property type="component" value="Chromosome 31"/>
</dbReference>
<dbReference type="SMR" id="A0A8V0X6Z9"/>
<evidence type="ECO:0000259" key="1">
    <source>
        <dbReference type="Pfam" id="PF19036"/>
    </source>
</evidence>
<protein>
    <submittedName>
        <fullName evidence="3">Fuzzy planar cell polarity protein</fullName>
    </submittedName>
</protein>
<dbReference type="OrthoDB" id="74835at2759"/>
<keyword evidence="4" id="KW-1185">Reference proteome</keyword>
<dbReference type="InterPro" id="IPR043972">
    <property type="entry name" value="FUZ/MON1/HPS1_longin_1"/>
</dbReference>
<feature type="domain" description="FUZ/MON1/HPS1 second Longin" evidence="2">
    <location>
        <begin position="137"/>
        <end position="211"/>
    </location>
</feature>
<dbReference type="Pfam" id="PF19037">
    <property type="entry name" value="Fuz_longin_2"/>
    <property type="match status" value="1"/>
</dbReference>
<organism evidence="3 4">
    <name type="scientific">Gallus gallus</name>
    <name type="common">Chicken</name>
    <dbReference type="NCBI Taxonomy" id="9031"/>
    <lineage>
        <taxon>Eukaryota</taxon>
        <taxon>Metazoa</taxon>
        <taxon>Chordata</taxon>
        <taxon>Craniata</taxon>
        <taxon>Vertebrata</taxon>
        <taxon>Euteleostomi</taxon>
        <taxon>Archelosauria</taxon>
        <taxon>Archosauria</taxon>
        <taxon>Dinosauria</taxon>
        <taxon>Saurischia</taxon>
        <taxon>Theropoda</taxon>
        <taxon>Coelurosauria</taxon>
        <taxon>Aves</taxon>
        <taxon>Neognathae</taxon>
        <taxon>Galloanserae</taxon>
        <taxon>Galliformes</taxon>
        <taxon>Phasianidae</taxon>
        <taxon>Phasianinae</taxon>
        <taxon>Gallus</taxon>
    </lineage>
</organism>
<proteinExistence type="predicted"/>
<dbReference type="RefSeq" id="XP_040512651.1">
    <property type="nucleotide sequence ID" value="XM_040656717.1"/>
</dbReference>
<dbReference type="Ensembl" id="ENSGALT00010000456.1">
    <property type="protein sequence ID" value="ENSGALP00010000238.1"/>
    <property type="gene ID" value="ENSGALG00010000227.1"/>
</dbReference>
<dbReference type="InterPro" id="IPR026069">
    <property type="entry name" value="Fuzzy"/>
</dbReference>